<gene>
    <name evidence="2" type="ORF">Bca52824_009979</name>
</gene>
<feature type="compositionally biased region" description="Polar residues" evidence="1">
    <location>
        <begin position="55"/>
        <end position="74"/>
    </location>
</feature>
<sequence length="117" mass="12038">MDQSSQVVQNTKTNPNQADTNPCDISLPDSGGFSQISQQSNVLFQAADGSHIPGRTTTVGPPTHQSQVPASSQPLDLGVLGVSNTGDSVKATSPLASVSPGQVPRGAVQLLYVSRPD</sequence>
<name>A0A8X7WD35_BRACI</name>
<reference evidence="2 3" key="1">
    <citation type="submission" date="2020-02" db="EMBL/GenBank/DDBJ databases">
        <authorList>
            <person name="Ma Q."/>
            <person name="Huang Y."/>
            <person name="Song X."/>
            <person name="Pei D."/>
        </authorList>
    </citation>
    <scope>NUCLEOTIDE SEQUENCE [LARGE SCALE GENOMIC DNA]</scope>
    <source>
        <strain evidence="2">Sxm20200214</strain>
        <tissue evidence="2">Leaf</tissue>
    </source>
</reference>
<dbReference type="AlphaFoldDB" id="A0A8X7WD35"/>
<evidence type="ECO:0000313" key="2">
    <source>
        <dbReference type="EMBL" id="KAG2327251.1"/>
    </source>
</evidence>
<organism evidence="2 3">
    <name type="scientific">Brassica carinata</name>
    <name type="common">Ethiopian mustard</name>
    <name type="synonym">Abyssinian cabbage</name>
    <dbReference type="NCBI Taxonomy" id="52824"/>
    <lineage>
        <taxon>Eukaryota</taxon>
        <taxon>Viridiplantae</taxon>
        <taxon>Streptophyta</taxon>
        <taxon>Embryophyta</taxon>
        <taxon>Tracheophyta</taxon>
        <taxon>Spermatophyta</taxon>
        <taxon>Magnoliopsida</taxon>
        <taxon>eudicotyledons</taxon>
        <taxon>Gunneridae</taxon>
        <taxon>Pentapetalae</taxon>
        <taxon>rosids</taxon>
        <taxon>malvids</taxon>
        <taxon>Brassicales</taxon>
        <taxon>Brassicaceae</taxon>
        <taxon>Brassiceae</taxon>
        <taxon>Brassica</taxon>
    </lineage>
</organism>
<comment type="caution">
    <text evidence="2">The sequence shown here is derived from an EMBL/GenBank/DDBJ whole genome shotgun (WGS) entry which is preliminary data.</text>
</comment>
<feature type="compositionally biased region" description="Polar residues" evidence="1">
    <location>
        <begin position="1"/>
        <end position="20"/>
    </location>
</feature>
<protein>
    <submittedName>
        <fullName evidence="2">Uncharacterized protein</fullName>
    </submittedName>
</protein>
<proteinExistence type="predicted"/>
<feature type="compositionally biased region" description="Polar residues" evidence="1">
    <location>
        <begin position="32"/>
        <end position="43"/>
    </location>
</feature>
<accession>A0A8X7WD35</accession>
<evidence type="ECO:0000256" key="1">
    <source>
        <dbReference type="SAM" id="MobiDB-lite"/>
    </source>
</evidence>
<dbReference type="EMBL" id="JAAMPC010000002">
    <property type="protein sequence ID" value="KAG2327251.1"/>
    <property type="molecule type" value="Genomic_DNA"/>
</dbReference>
<dbReference type="Proteomes" id="UP000886595">
    <property type="component" value="Unassembled WGS sequence"/>
</dbReference>
<evidence type="ECO:0000313" key="3">
    <source>
        <dbReference type="Proteomes" id="UP000886595"/>
    </source>
</evidence>
<keyword evidence="3" id="KW-1185">Reference proteome</keyword>
<feature type="region of interest" description="Disordered" evidence="1">
    <location>
        <begin position="1"/>
        <end position="82"/>
    </location>
</feature>